<evidence type="ECO:0000313" key="1">
    <source>
        <dbReference type="EMBL" id="CAE7857278.1"/>
    </source>
</evidence>
<dbReference type="Proteomes" id="UP000601435">
    <property type="component" value="Unassembled WGS sequence"/>
</dbReference>
<evidence type="ECO:0000313" key="2">
    <source>
        <dbReference type="Proteomes" id="UP000601435"/>
    </source>
</evidence>
<comment type="caution">
    <text evidence="1">The sequence shown here is derived from an EMBL/GenBank/DDBJ whole genome shotgun (WGS) entry which is preliminary data.</text>
</comment>
<dbReference type="EMBL" id="CAJNJA010056033">
    <property type="protein sequence ID" value="CAE7857278.1"/>
    <property type="molecule type" value="Genomic_DNA"/>
</dbReference>
<accession>A0A813A7B0</accession>
<organism evidence="1 2">
    <name type="scientific">Symbiodinium necroappetens</name>
    <dbReference type="NCBI Taxonomy" id="1628268"/>
    <lineage>
        <taxon>Eukaryota</taxon>
        <taxon>Sar</taxon>
        <taxon>Alveolata</taxon>
        <taxon>Dinophyceae</taxon>
        <taxon>Suessiales</taxon>
        <taxon>Symbiodiniaceae</taxon>
        <taxon>Symbiodinium</taxon>
    </lineage>
</organism>
<reference evidence="1" key="1">
    <citation type="submission" date="2021-02" db="EMBL/GenBank/DDBJ databases">
        <authorList>
            <person name="Dougan E. K."/>
            <person name="Rhodes N."/>
            <person name="Thang M."/>
            <person name="Chan C."/>
        </authorList>
    </citation>
    <scope>NUCLEOTIDE SEQUENCE</scope>
</reference>
<keyword evidence="2" id="KW-1185">Reference proteome</keyword>
<name>A0A813A7B0_9DINO</name>
<dbReference type="AlphaFoldDB" id="A0A813A7B0"/>
<feature type="non-terminal residue" evidence="1">
    <location>
        <position position="1"/>
    </location>
</feature>
<sequence length="222" mass="24085">MVRWPNFADPTAMMYEKLEFAIPGIEALTAYSISIDEVCKTLRWLRTLECIAFPHSLNLESIGRVCDALTGTVRPCLERTARPDCIILVDPANQEAVATAHVLFELLKLSNQVRMSPSVLEAGDDIPSNISKALLVCSAGCFHSEALASWLIRLFSAPQPAILPIIADPDFVVPVVPFENAVAGVAGSFTDAEMASYPQAVESIFQEIASVLAPQSYSSTQE</sequence>
<protein>
    <submittedName>
        <fullName evidence="1">ZNF557 protein</fullName>
    </submittedName>
</protein>
<dbReference type="OrthoDB" id="424655at2759"/>
<gene>
    <name evidence="1" type="primary">ZNF557</name>
    <name evidence="1" type="ORF">SNEC2469_LOCUS26987</name>
</gene>
<proteinExistence type="predicted"/>